<dbReference type="Pfam" id="PF00462">
    <property type="entry name" value="Glutaredoxin"/>
    <property type="match status" value="1"/>
</dbReference>
<name>A0A1F5V0I8_FRAXR</name>
<dbReference type="SUPFAM" id="SSF52833">
    <property type="entry name" value="Thioredoxin-like"/>
    <property type="match status" value="1"/>
</dbReference>
<dbReference type="Gene3D" id="3.40.30.10">
    <property type="entry name" value="Glutaredoxin"/>
    <property type="match status" value="1"/>
</dbReference>
<comment type="caution">
    <text evidence="2">The sequence shown here is derived from an EMBL/GenBank/DDBJ whole genome shotgun (WGS) entry which is preliminary data.</text>
</comment>
<dbReference type="EMBL" id="MFGX01000023">
    <property type="protein sequence ID" value="OGF56905.1"/>
    <property type="molecule type" value="Genomic_DNA"/>
</dbReference>
<feature type="domain" description="Glutaredoxin" evidence="1">
    <location>
        <begin position="4"/>
        <end position="63"/>
    </location>
</feature>
<gene>
    <name evidence="2" type="ORF">A2Z21_07325</name>
</gene>
<accession>A0A1F5V0I8</accession>
<dbReference type="PANTHER" id="PTHR34386">
    <property type="entry name" value="GLUTAREDOXIN"/>
    <property type="match status" value="1"/>
</dbReference>
<evidence type="ECO:0000259" key="1">
    <source>
        <dbReference type="Pfam" id="PF00462"/>
    </source>
</evidence>
<dbReference type="GO" id="GO:0009055">
    <property type="term" value="F:electron transfer activity"/>
    <property type="evidence" value="ECO:0007669"/>
    <property type="project" value="TreeGrafter"/>
</dbReference>
<dbReference type="PANTHER" id="PTHR34386:SF1">
    <property type="entry name" value="GLUTAREDOXIN-LIKE PROTEIN NRDH"/>
    <property type="match status" value="1"/>
</dbReference>
<proteinExistence type="predicted"/>
<dbReference type="GO" id="GO:0045454">
    <property type="term" value="P:cell redox homeostasis"/>
    <property type="evidence" value="ECO:0007669"/>
    <property type="project" value="TreeGrafter"/>
</dbReference>
<sequence length="78" mass="8855">MAQVNLYTTPTCTYCKTVKQFFEANHVEYVEYDVSRDIEKAQHMVDKSGQTGVPVIEIDNEIIIGFDKRRLASALGID</sequence>
<dbReference type="PROSITE" id="PS51354">
    <property type="entry name" value="GLUTAREDOXIN_2"/>
    <property type="match status" value="1"/>
</dbReference>
<evidence type="ECO:0000313" key="2">
    <source>
        <dbReference type="EMBL" id="OGF56905.1"/>
    </source>
</evidence>
<dbReference type="InterPro" id="IPR051548">
    <property type="entry name" value="Grx-like_ET"/>
</dbReference>
<organism evidence="2 3">
    <name type="scientific">Fraserbacteria sp. (strain RBG_16_55_9)</name>
    <dbReference type="NCBI Taxonomy" id="1817864"/>
    <lineage>
        <taxon>Bacteria</taxon>
        <taxon>Candidatus Fraseribacteriota</taxon>
    </lineage>
</organism>
<reference evidence="2 3" key="1">
    <citation type="journal article" date="2016" name="Nat. Commun.">
        <title>Thousands of microbial genomes shed light on interconnected biogeochemical processes in an aquifer system.</title>
        <authorList>
            <person name="Anantharaman K."/>
            <person name="Brown C.T."/>
            <person name="Hug L.A."/>
            <person name="Sharon I."/>
            <person name="Castelle C.J."/>
            <person name="Probst A.J."/>
            <person name="Thomas B.C."/>
            <person name="Singh A."/>
            <person name="Wilkins M.J."/>
            <person name="Karaoz U."/>
            <person name="Brodie E.L."/>
            <person name="Williams K.H."/>
            <person name="Hubbard S.S."/>
            <person name="Banfield J.F."/>
        </authorList>
    </citation>
    <scope>NUCLEOTIDE SEQUENCE [LARGE SCALE GENOMIC DNA]</scope>
    <source>
        <strain evidence="3">RBG_16_55_9</strain>
    </source>
</reference>
<dbReference type="AlphaFoldDB" id="A0A1F5V0I8"/>
<dbReference type="InterPro" id="IPR036249">
    <property type="entry name" value="Thioredoxin-like_sf"/>
</dbReference>
<dbReference type="Proteomes" id="UP000179157">
    <property type="component" value="Unassembled WGS sequence"/>
</dbReference>
<protein>
    <submittedName>
        <fullName evidence="2">NrdH-redoxin</fullName>
    </submittedName>
</protein>
<dbReference type="InterPro" id="IPR002109">
    <property type="entry name" value="Glutaredoxin"/>
</dbReference>
<dbReference type="STRING" id="1817864.A2Z21_07325"/>
<dbReference type="CDD" id="cd02976">
    <property type="entry name" value="NrdH"/>
    <property type="match status" value="1"/>
</dbReference>
<evidence type="ECO:0000313" key="3">
    <source>
        <dbReference type="Proteomes" id="UP000179157"/>
    </source>
</evidence>